<dbReference type="NCBIfam" id="TIGR02595">
    <property type="entry name" value="PEP_CTERM"/>
    <property type="match status" value="1"/>
</dbReference>
<gene>
    <name evidence="3" type="ORF">HH213_24485</name>
</gene>
<keyword evidence="4" id="KW-1185">Reference proteome</keyword>
<sequence>MNHQFALKAIVFAATMAVAQASQAINITAKSTTDYFNLDSSIFGQMGYTVEPWSVVNGSSSVLAFCIDPLTWGIPSVTNYSANSYAPSDLVRNLYESSYSNVFVAGVYNSDKAASFQLALWSLTNLPGSVVLAETGGAFDNNDAISKDANTWVQAAKDYSYGGVSHYSYTEYKSLDHSSQTVLAVAAVPEPETWAMMLLGAGMIGFMGRRKSKKSEQFAA</sequence>
<feature type="chain" id="PRO_5045540732" evidence="1">
    <location>
        <begin position="25"/>
        <end position="220"/>
    </location>
</feature>
<feature type="domain" description="Ice-binding protein C-terminal" evidence="2">
    <location>
        <begin position="187"/>
        <end position="211"/>
    </location>
</feature>
<proteinExistence type="predicted"/>
<accession>A0ABX6MG27</accession>
<organism evidence="3 4">
    <name type="scientific">Duganella dendranthematis</name>
    <dbReference type="NCBI Taxonomy" id="2728021"/>
    <lineage>
        <taxon>Bacteria</taxon>
        <taxon>Pseudomonadati</taxon>
        <taxon>Pseudomonadota</taxon>
        <taxon>Betaproteobacteria</taxon>
        <taxon>Burkholderiales</taxon>
        <taxon>Oxalobacteraceae</taxon>
        <taxon>Telluria group</taxon>
        <taxon>Duganella</taxon>
    </lineage>
</organism>
<evidence type="ECO:0000259" key="2">
    <source>
        <dbReference type="Pfam" id="PF07589"/>
    </source>
</evidence>
<dbReference type="NCBIfam" id="NF035944">
    <property type="entry name" value="PEPxxWA-CTERM"/>
    <property type="match status" value="1"/>
</dbReference>
<feature type="signal peptide" evidence="1">
    <location>
        <begin position="1"/>
        <end position="24"/>
    </location>
</feature>
<keyword evidence="1" id="KW-0732">Signal</keyword>
<dbReference type="RefSeq" id="WP_169113978.1">
    <property type="nucleotide sequence ID" value="NZ_CP051684.1"/>
</dbReference>
<dbReference type="Pfam" id="PF07589">
    <property type="entry name" value="PEP-CTERM"/>
    <property type="match status" value="1"/>
</dbReference>
<dbReference type="InterPro" id="IPR013424">
    <property type="entry name" value="Ice-binding_C"/>
</dbReference>
<protein>
    <submittedName>
        <fullName evidence="3">PEP-CTERM sorting domain-containing protein</fullName>
    </submittedName>
</protein>
<dbReference type="EMBL" id="CP051684">
    <property type="protein sequence ID" value="QJD92970.1"/>
    <property type="molecule type" value="Genomic_DNA"/>
</dbReference>
<dbReference type="Proteomes" id="UP000503117">
    <property type="component" value="Chromosome"/>
</dbReference>
<reference evidence="3 4" key="1">
    <citation type="submission" date="2020-04" db="EMBL/GenBank/DDBJ databases">
        <title>Genome sequencing of novel species.</title>
        <authorList>
            <person name="Heo J."/>
            <person name="Kim S.-J."/>
            <person name="Kim J.-S."/>
            <person name="Hong S.-B."/>
            <person name="Kwon S.-W."/>
        </authorList>
    </citation>
    <scope>NUCLEOTIDE SEQUENCE [LARGE SCALE GENOMIC DNA]</scope>
    <source>
        <strain evidence="3 4">AF9R3</strain>
    </source>
</reference>
<name>A0ABX6MG27_9BURK</name>
<evidence type="ECO:0000313" key="4">
    <source>
        <dbReference type="Proteomes" id="UP000503117"/>
    </source>
</evidence>
<evidence type="ECO:0000256" key="1">
    <source>
        <dbReference type="SAM" id="SignalP"/>
    </source>
</evidence>
<evidence type="ECO:0000313" key="3">
    <source>
        <dbReference type="EMBL" id="QJD92970.1"/>
    </source>
</evidence>